<reference evidence="4" key="3">
    <citation type="submission" date="2022-06" db="UniProtKB">
        <authorList>
            <consortium name="EnsemblMetazoa"/>
        </authorList>
    </citation>
    <scope>IDENTIFICATION</scope>
</reference>
<dbReference type="Gene3D" id="1.10.20.10">
    <property type="entry name" value="Histone, subunit A"/>
    <property type="match status" value="1"/>
</dbReference>
<feature type="compositionally biased region" description="Polar residues" evidence="1">
    <location>
        <begin position="30"/>
        <end position="39"/>
    </location>
</feature>
<dbReference type="InterPro" id="IPR009072">
    <property type="entry name" value="Histone-fold"/>
</dbReference>
<evidence type="ECO:0000256" key="1">
    <source>
        <dbReference type="SAM" id="MobiDB-lite"/>
    </source>
</evidence>
<dbReference type="OrthoDB" id="6515801at2759"/>
<feature type="compositionally biased region" description="Low complexity" evidence="1">
    <location>
        <begin position="8"/>
        <end position="29"/>
    </location>
</feature>
<dbReference type="GO" id="GO:0046982">
    <property type="term" value="F:protein heterodimerization activity"/>
    <property type="evidence" value="ECO:0007669"/>
    <property type="project" value="InterPro"/>
</dbReference>
<sequence>MRNRSEESLPPLSSSPLPRSSSLSPSISLATKSSTTPIQRNRKRSQYFPLGRIRYFLDNFSHAQSISDSAVLTCAIALEIVLKELFDMARDLARIERRNKINHRHILLAIRYSDWLGRFLEADTHQITKEQIAEYIHLPRSQRNRKQFRKKQFG</sequence>
<accession>A0A834RIM1</accession>
<organism evidence="3">
    <name type="scientific">Sarcoptes scabiei</name>
    <name type="common">Itch mite</name>
    <name type="synonym">Acarus scabiei</name>
    <dbReference type="NCBI Taxonomy" id="52283"/>
    <lineage>
        <taxon>Eukaryota</taxon>
        <taxon>Metazoa</taxon>
        <taxon>Ecdysozoa</taxon>
        <taxon>Arthropoda</taxon>
        <taxon>Chelicerata</taxon>
        <taxon>Arachnida</taxon>
        <taxon>Acari</taxon>
        <taxon>Acariformes</taxon>
        <taxon>Sarcoptiformes</taxon>
        <taxon>Astigmata</taxon>
        <taxon>Psoroptidia</taxon>
        <taxon>Sarcoptoidea</taxon>
        <taxon>Sarcoptidae</taxon>
        <taxon>Sarcoptinae</taxon>
        <taxon>Sarcoptes</taxon>
    </lineage>
</organism>
<reference evidence="5" key="1">
    <citation type="journal article" date="2020" name="PLoS Negl. Trop. Dis.">
        <title>High-quality nuclear genome for Sarcoptes scabiei-A critical resource for a neglected parasite.</title>
        <authorList>
            <person name="Korhonen P.K."/>
            <person name="Gasser R.B."/>
            <person name="Ma G."/>
            <person name="Wang T."/>
            <person name="Stroehlein A.J."/>
            <person name="Young N.D."/>
            <person name="Ang C.S."/>
            <person name="Fernando D.D."/>
            <person name="Lu H.C."/>
            <person name="Taylor S."/>
            <person name="Reynolds S.L."/>
            <person name="Mofiz E."/>
            <person name="Najaraj S.H."/>
            <person name="Gowda H."/>
            <person name="Madugundu A."/>
            <person name="Renuse S."/>
            <person name="Holt D."/>
            <person name="Pandey A."/>
            <person name="Papenfuss A.T."/>
            <person name="Fischer K."/>
        </authorList>
    </citation>
    <scope>NUCLEOTIDE SEQUENCE [LARGE SCALE GENOMIC DNA]</scope>
</reference>
<evidence type="ECO:0000313" key="5">
    <source>
        <dbReference type="Proteomes" id="UP000070412"/>
    </source>
</evidence>
<protein>
    <submittedName>
        <fullName evidence="3">Histone H2A</fullName>
    </submittedName>
</protein>
<evidence type="ECO:0000259" key="2">
    <source>
        <dbReference type="Pfam" id="PF00125"/>
    </source>
</evidence>
<dbReference type="AlphaFoldDB" id="A0A834RIM1"/>
<keyword evidence="5" id="KW-1185">Reference proteome</keyword>
<proteinExistence type="predicted"/>
<feature type="domain" description="Core Histone H2A/H2B/H3" evidence="2">
    <location>
        <begin position="30"/>
        <end position="111"/>
    </location>
</feature>
<gene>
    <name evidence="3" type="ORF">SSS_6546</name>
</gene>
<evidence type="ECO:0000313" key="4">
    <source>
        <dbReference type="EnsemblMetazoa" id="KAF7494303.1"/>
    </source>
</evidence>
<dbReference type="InterPro" id="IPR007125">
    <property type="entry name" value="H2A/H2B/H3"/>
</dbReference>
<dbReference type="EMBL" id="WVUK01000053">
    <property type="protein sequence ID" value="KAF7494303.1"/>
    <property type="molecule type" value="Genomic_DNA"/>
</dbReference>
<evidence type="ECO:0000313" key="3">
    <source>
        <dbReference type="EMBL" id="KAF7494303.1"/>
    </source>
</evidence>
<dbReference type="Pfam" id="PF00125">
    <property type="entry name" value="Histone"/>
    <property type="match status" value="1"/>
</dbReference>
<name>A0A834RIM1_SARSC</name>
<dbReference type="EnsemblMetazoa" id="SSS_6546s_mrna">
    <property type="protein sequence ID" value="KAF7494303.1"/>
    <property type="gene ID" value="SSS_6546"/>
</dbReference>
<dbReference type="SUPFAM" id="SSF47113">
    <property type="entry name" value="Histone-fold"/>
    <property type="match status" value="1"/>
</dbReference>
<dbReference type="Proteomes" id="UP000070412">
    <property type="component" value="Unassembled WGS sequence"/>
</dbReference>
<reference evidence="3" key="2">
    <citation type="submission" date="2020-01" db="EMBL/GenBank/DDBJ databases">
        <authorList>
            <person name="Korhonen P.K.K."/>
            <person name="Guangxu M.G."/>
            <person name="Wang T.W."/>
            <person name="Stroehlein A.J.S."/>
            <person name="Young N.D."/>
            <person name="Ang C.-S.A."/>
            <person name="Fernando D.W.F."/>
            <person name="Lu H.L."/>
            <person name="Taylor S.T."/>
            <person name="Ehtesham M.E.M."/>
            <person name="Najaraj S.H.N."/>
            <person name="Harsha G.H.G."/>
            <person name="Madugundu A.M."/>
            <person name="Renuse S.R."/>
            <person name="Holt D.H."/>
            <person name="Pandey A.P."/>
            <person name="Papenfuss A.P."/>
            <person name="Gasser R.B.G."/>
            <person name="Fischer K.F."/>
        </authorList>
    </citation>
    <scope>NUCLEOTIDE SEQUENCE</scope>
    <source>
        <strain evidence="3">SSS_KF_BRIS2020</strain>
    </source>
</reference>
<feature type="region of interest" description="Disordered" evidence="1">
    <location>
        <begin position="1"/>
        <end position="41"/>
    </location>
</feature>
<dbReference type="GO" id="GO:0003677">
    <property type="term" value="F:DNA binding"/>
    <property type="evidence" value="ECO:0007669"/>
    <property type="project" value="InterPro"/>
</dbReference>